<feature type="region of interest" description="Disordered" evidence="2">
    <location>
        <begin position="245"/>
        <end position="301"/>
    </location>
</feature>
<evidence type="ECO:0000313" key="3">
    <source>
        <dbReference type="EMBL" id="KAG7377349.1"/>
    </source>
</evidence>
<keyword evidence="4" id="KW-1185">Reference proteome</keyword>
<organism evidence="3 4">
    <name type="scientific">Phytophthora pseudosyringae</name>
    <dbReference type="NCBI Taxonomy" id="221518"/>
    <lineage>
        <taxon>Eukaryota</taxon>
        <taxon>Sar</taxon>
        <taxon>Stramenopiles</taxon>
        <taxon>Oomycota</taxon>
        <taxon>Peronosporomycetes</taxon>
        <taxon>Peronosporales</taxon>
        <taxon>Peronosporaceae</taxon>
        <taxon>Phytophthora</taxon>
    </lineage>
</organism>
<dbReference type="Proteomes" id="UP000694044">
    <property type="component" value="Unassembled WGS sequence"/>
</dbReference>
<protein>
    <submittedName>
        <fullName evidence="3">Uncharacterized protein</fullName>
    </submittedName>
</protein>
<feature type="region of interest" description="Disordered" evidence="2">
    <location>
        <begin position="159"/>
        <end position="200"/>
    </location>
</feature>
<evidence type="ECO:0000256" key="1">
    <source>
        <dbReference type="SAM" id="Coils"/>
    </source>
</evidence>
<evidence type="ECO:0000313" key="4">
    <source>
        <dbReference type="Proteomes" id="UP000694044"/>
    </source>
</evidence>
<evidence type="ECO:0000256" key="2">
    <source>
        <dbReference type="SAM" id="MobiDB-lite"/>
    </source>
</evidence>
<feature type="compositionally biased region" description="Low complexity" evidence="2">
    <location>
        <begin position="189"/>
        <end position="200"/>
    </location>
</feature>
<name>A0A8T1VB71_9STRA</name>
<feature type="compositionally biased region" description="Basic and acidic residues" evidence="2">
    <location>
        <begin position="258"/>
        <end position="268"/>
    </location>
</feature>
<dbReference type="EMBL" id="JAGDFM010000540">
    <property type="protein sequence ID" value="KAG7377349.1"/>
    <property type="molecule type" value="Genomic_DNA"/>
</dbReference>
<dbReference type="OrthoDB" id="123707at2759"/>
<feature type="region of interest" description="Disordered" evidence="2">
    <location>
        <begin position="326"/>
        <end position="354"/>
    </location>
</feature>
<gene>
    <name evidence="3" type="ORF">PHYPSEUDO_011827</name>
</gene>
<sequence>MTSEPIEDEGDRERRQRYEETERELLAVLEAESVDESTRKRQLVGLFDRFRSEFTQLSVKLRESLRLQRRLMDKCLQMKNELVVCALKIKTTEQVQADEIKSLVFYRDECEFAWRQSALSQERERDAMRIIDELKTNVETLQLQVKALVVTGAASAAPSARRRPHTEFCPDPLLSTPPVSPPKLHSTRLSSPLLSSAGTSSVLPVKRTKLRSNGSPSSLSMPQLLSFDEWKSATNVWSPATPLALGGSSRAAPTPSKDSIHASERQQEIARCVSVPSLHPTPMERVSSPQQQQRQQQERLNSTNSIGAIRAATAPNLVAPVRASIQTSESSLLARRGGTPAIKRRVPRQLPHVQ</sequence>
<feature type="coiled-coil region" evidence="1">
    <location>
        <begin position="124"/>
        <end position="151"/>
    </location>
</feature>
<reference evidence="3" key="1">
    <citation type="submission" date="2021-02" db="EMBL/GenBank/DDBJ databases">
        <authorList>
            <person name="Palmer J.M."/>
        </authorList>
    </citation>
    <scope>NUCLEOTIDE SEQUENCE</scope>
    <source>
        <strain evidence="3">SCRP734</strain>
    </source>
</reference>
<accession>A0A8T1VB71</accession>
<dbReference type="AlphaFoldDB" id="A0A8T1VB71"/>
<comment type="caution">
    <text evidence="3">The sequence shown here is derived from an EMBL/GenBank/DDBJ whole genome shotgun (WGS) entry which is preliminary data.</text>
</comment>
<proteinExistence type="predicted"/>
<keyword evidence="1" id="KW-0175">Coiled coil</keyword>